<dbReference type="PROSITE" id="PS50158">
    <property type="entry name" value="ZF_CCHC"/>
    <property type="match status" value="1"/>
</dbReference>
<organism evidence="4 5">
    <name type="scientific">Merluccius polli</name>
    <name type="common">Benguela hake</name>
    <name type="synonym">Merluccius cadenati</name>
    <dbReference type="NCBI Taxonomy" id="89951"/>
    <lineage>
        <taxon>Eukaryota</taxon>
        <taxon>Metazoa</taxon>
        <taxon>Chordata</taxon>
        <taxon>Craniata</taxon>
        <taxon>Vertebrata</taxon>
        <taxon>Euteleostomi</taxon>
        <taxon>Actinopterygii</taxon>
        <taxon>Neopterygii</taxon>
        <taxon>Teleostei</taxon>
        <taxon>Neoteleostei</taxon>
        <taxon>Acanthomorphata</taxon>
        <taxon>Zeiogadaria</taxon>
        <taxon>Gadariae</taxon>
        <taxon>Gadiformes</taxon>
        <taxon>Gadoidei</taxon>
        <taxon>Merlucciidae</taxon>
        <taxon>Merluccius</taxon>
    </lineage>
</organism>
<evidence type="ECO:0000313" key="5">
    <source>
        <dbReference type="Proteomes" id="UP001174136"/>
    </source>
</evidence>
<accession>A0AA47MGG0</accession>
<dbReference type="InterPro" id="IPR032567">
    <property type="entry name" value="RTL1-rel"/>
</dbReference>
<dbReference type="GO" id="GO:0008270">
    <property type="term" value="F:zinc ion binding"/>
    <property type="evidence" value="ECO:0007669"/>
    <property type="project" value="UniProtKB-KW"/>
</dbReference>
<dbReference type="PANTHER" id="PTHR15503">
    <property type="entry name" value="LDOC1 RELATED"/>
    <property type="match status" value="1"/>
</dbReference>
<comment type="caution">
    <text evidence="4">The sequence shown here is derived from an EMBL/GenBank/DDBJ whole genome shotgun (WGS) entry which is preliminary data.</text>
</comment>
<gene>
    <name evidence="4" type="primary">PEG10_2</name>
    <name evidence="4" type="ORF">N1851_023484</name>
</gene>
<dbReference type="SUPFAM" id="SSF57756">
    <property type="entry name" value="Retrovirus zinc finger-like domains"/>
    <property type="match status" value="1"/>
</dbReference>
<evidence type="ECO:0000256" key="1">
    <source>
        <dbReference type="PROSITE-ProRule" id="PRU00047"/>
    </source>
</evidence>
<keyword evidence="5" id="KW-1185">Reference proteome</keyword>
<dbReference type="InterPro" id="IPR036875">
    <property type="entry name" value="Znf_CCHC_sf"/>
</dbReference>
<dbReference type="Proteomes" id="UP001174136">
    <property type="component" value="Unassembled WGS sequence"/>
</dbReference>
<dbReference type="GO" id="GO:0003676">
    <property type="term" value="F:nucleic acid binding"/>
    <property type="evidence" value="ECO:0007669"/>
    <property type="project" value="InterPro"/>
</dbReference>
<proteinExistence type="predicted"/>
<evidence type="ECO:0000256" key="2">
    <source>
        <dbReference type="SAM" id="MobiDB-lite"/>
    </source>
</evidence>
<feature type="region of interest" description="Disordered" evidence="2">
    <location>
        <begin position="233"/>
        <end position="264"/>
    </location>
</feature>
<evidence type="ECO:0000259" key="3">
    <source>
        <dbReference type="PROSITE" id="PS50158"/>
    </source>
</evidence>
<keyword evidence="1" id="KW-0479">Metal-binding</keyword>
<dbReference type="PANTHER" id="PTHR15503:SF36">
    <property type="entry name" value="RETROTRANSPOSON GAG-LIKE PROTEIN 5"/>
    <property type="match status" value="1"/>
</dbReference>
<dbReference type="AlphaFoldDB" id="A0AA47MGG0"/>
<protein>
    <submittedName>
        <fullName evidence="4">Retrotransposon-derived protein PEG10</fullName>
    </submittedName>
</protein>
<evidence type="ECO:0000313" key="4">
    <source>
        <dbReference type="EMBL" id="KAK0139622.1"/>
    </source>
</evidence>
<dbReference type="InterPro" id="IPR005162">
    <property type="entry name" value="Retrotrans_gag_dom"/>
</dbReference>
<feature type="domain" description="CCHC-type" evidence="3">
    <location>
        <begin position="296"/>
        <end position="311"/>
    </location>
</feature>
<name>A0AA47MGG0_MERPO</name>
<dbReference type="Gene3D" id="4.10.60.10">
    <property type="entry name" value="Zinc finger, CCHC-type"/>
    <property type="match status" value="1"/>
</dbReference>
<dbReference type="InterPro" id="IPR001878">
    <property type="entry name" value="Znf_CCHC"/>
</dbReference>
<reference evidence="4" key="1">
    <citation type="journal article" date="2023" name="Front. Mar. Sci.">
        <title>A new Merluccius polli reference genome to investigate the effects of global change in West African waters.</title>
        <authorList>
            <person name="Mateo J.L."/>
            <person name="Blanco-Fernandez C."/>
            <person name="Garcia-Vazquez E."/>
            <person name="Machado-Schiaffino G."/>
        </authorList>
    </citation>
    <scope>NUCLEOTIDE SEQUENCE</scope>
    <source>
        <strain evidence="4">C29</strain>
        <tissue evidence="4">Fin</tissue>
    </source>
</reference>
<sequence length="352" mass="38707">MDSAEVGRLAEALGAQKDRLSRQEEFQSAMATHMGQLTSHLQELIAQLPRPTAPAPVPAPPTAHVGAGSKLAPPAQYNGEPGMSKTFLIDCSIHFELTPHAFPTDRSKIAFMISHLTGRAKAWASAEWGRCSPICNSLADFQTALSRTFDPVSDDREKAQELSGLRQGKDSVCDYAIRFRTLSAESGWNSTALYDGLAAPIQDLLVPLDLPTGLDELIALAVRTDNRLGQLRRHREDRTARTEGVSRSQTQGRPASYTFPPVQHNRIPAEEEGIPMQLGRARLTQEERRKRLLEGRCFYCGETGHLVLICPAKQATALQGVQARVEVAEYVAGDHLDLVVVEDELAEAHWEE</sequence>
<keyword evidence="1" id="KW-0863">Zinc-finger</keyword>
<keyword evidence="1" id="KW-0862">Zinc</keyword>
<dbReference type="EMBL" id="JAOPHQ010004325">
    <property type="protein sequence ID" value="KAK0139622.1"/>
    <property type="molecule type" value="Genomic_DNA"/>
</dbReference>
<dbReference type="Pfam" id="PF03732">
    <property type="entry name" value="Retrotrans_gag"/>
    <property type="match status" value="1"/>
</dbReference>